<feature type="transmembrane region" description="Helical" evidence="3">
    <location>
        <begin position="180"/>
        <end position="197"/>
    </location>
</feature>
<feature type="transmembrane region" description="Helical" evidence="3">
    <location>
        <begin position="6"/>
        <end position="25"/>
    </location>
</feature>
<dbReference type="RefSeq" id="WP_166992172.1">
    <property type="nucleotide sequence ID" value="NZ_CP061169.1"/>
</dbReference>
<keyword evidence="3" id="KW-0472">Membrane</keyword>
<evidence type="ECO:0000256" key="1">
    <source>
        <dbReference type="SAM" id="Coils"/>
    </source>
</evidence>
<reference evidence="4 5" key="1">
    <citation type="submission" date="2020-12" db="EMBL/GenBank/DDBJ databases">
        <title>Microbacterium sp. HY060.</title>
        <authorList>
            <person name="Zhou J."/>
        </authorList>
    </citation>
    <scope>NUCLEOTIDE SEQUENCE [LARGE SCALE GENOMIC DNA]</scope>
    <source>
        <strain evidence="4 5">HY60</strain>
    </source>
</reference>
<gene>
    <name evidence="4" type="ORF">HCR76_10860</name>
</gene>
<keyword evidence="1" id="KW-0175">Coiled coil</keyword>
<keyword evidence="3" id="KW-0812">Transmembrane</keyword>
<evidence type="ECO:0000313" key="5">
    <source>
        <dbReference type="Proteomes" id="UP000662814"/>
    </source>
</evidence>
<evidence type="ECO:0000256" key="2">
    <source>
        <dbReference type="SAM" id="MobiDB-lite"/>
    </source>
</evidence>
<feature type="region of interest" description="Disordered" evidence="2">
    <location>
        <begin position="226"/>
        <end position="252"/>
    </location>
</feature>
<proteinExistence type="predicted"/>
<sequence>MAGGGVLSGGIVFAIAAVLWLVYLIPTWVRRHEYMSAERNSVRLQQTLRILAETSEMPDEVRFEATAREVAAQQKRLKRIEAERAAARKAESRAAIETARVESQATALRAKADARAAAARARAQAAEATERAAAEQARARAKTRLMRSRRRTRLATTLFLVASAITATLTGITAVSTGAWMLPGIAVGGVIVSVALLSRMATVGSRVTQTATVPQMARPAEREIFDADLSDEEKATSERTWTPTSLPKPLHLSQGSVAAATLAAEASRARLREAAIAEAMAQKASERQPQAASINEHRAARDEQRAAQEQPAEVSPYASMGVVDEGEILAADLLRRRMAAG</sequence>
<evidence type="ECO:0000256" key="3">
    <source>
        <dbReference type="SAM" id="Phobius"/>
    </source>
</evidence>
<dbReference type="EMBL" id="CP061169">
    <property type="protein sequence ID" value="QPZ37343.1"/>
    <property type="molecule type" value="Genomic_DNA"/>
</dbReference>
<organism evidence="4 5">
    <name type="scientific">Paramicrobacterium chengjingii</name>
    <dbReference type="NCBI Taxonomy" id="2769067"/>
    <lineage>
        <taxon>Bacteria</taxon>
        <taxon>Bacillati</taxon>
        <taxon>Actinomycetota</taxon>
        <taxon>Actinomycetes</taxon>
        <taxon>Micrococcales</taxon>
        <taxon>Microbacteriaceae</taxon>
        <taxon>Paramicrobacterium</taxon>
    </lineage>
</organism>
<feature type="transmembrane region" description="Helical" evidence="3">
    <location>
        <begin position="154"/>
        <end position="174"/>
    </location>
</feature>
<dbReference type="Proteomes" id="UP000662814">
    <property type="component" value="Chromosome"/>
</dbReference>
<feature type="region of interest" description="Disordered" evidence="2">
    <location>
        <begin position="281"/>
        <end position="321"/>
    </location>
</feature>
<feature type="coiled-coil region" evidence="1">
    <location>
        <begin position="63"/>
        <end position="151"/>
    </location>
</feature>
<keyword evidence="5" id="KW-1185">Reference proteome</keyword>
<accession>A0ABX6YEY7</accession>
<evidence type="ECO:0000313" key="4">
    <source>
        <dbReference type="EMBL" id="QPZ37343.1"/>
    </source>
</evidence>
<protein>
    <submittedName>
        <fullName evidence="4">Large exoprotein</fullName>
    </submittedName>
</protein>
<feature type="compositionally biased region" description="Basic and acidic residues" evidence="2">
    <location>
        <begin position="295"/>
        <end position="306"/>
    </location>
</feature>
<keyword evidence="3" id="KW-1133">Transmembrane helix</keyword>
<name>A0ABX6YEY7_9MICO</name>